<reference evidence="2 3" key="1">
    <citation type="submission" date="2018-04" db="EMBL/GenBank/DDBJ databases">
        <title>Genomic Encyclopedia of Archaeal and Bacterial Type Strains, Phase II (KMG-II): from individual species to whole genera.</title>
        <authorList>
            <person name="Goeker M."/>
        </authorList>
    </citation>
    <scope>NUCLEOTIDE SEQUENCE [LARGE SCALE GENOMIC DNA]</scope>
    <source>
        <strain evidence="2 3">DSM 25731</strain>
    </source>
</reference>
<proteinExistence type="predicted"/>
<protein>
    <submittedName>
        <fullName evidence="2">Putative secreted protein (Por secretion system target)</fullName>
    </submittedName>
</protein>
<evidence type="ECO:0000256" key="1">
    <source>
        <dbReference type="ARBA" id="ARBA00022729"/>
    </source>
</evidence>
<keyword evidence="1" id="KW-0732">Signal</keyword>
<dbReference type="NCBIfam" id="TIGR04183">
    <property type="entry name" value="Por_Secre_tail"/>
    <property type="match status" value="1"/>
</dbReference>
<evidence type="ECO:0000313" key="3">
    <source>
        <dbReference type="Proteomes" id="UP000244090"/>
    </source>
</evidence>
<sequence>MKYFRYRLILPKIESMKKNYFILLCLFLTAATYAQEVLSISGYNGAGSTITATTSTINDEITIRFEDSDIINNFYTENQTFIHTYLGLETSSGSFQAVPGTFNDLSWQPVLNLTDGDASTATNTYEITFTPGQLFPSLENETIFGINFLFQNQFGGGGNNQTVDFFIDLVDATLNSSTLSVNDTTKTQIQTSYNGGRLEISGINTTSNISIYNLLGRQVVDLKNVAINGTFSKYLDLPRNNIYIVKISAANFSKTFKIVAK</sequence>
<name>A0A2T6C472_9FLAO</name>
<dbReference type="Proteomes" id="UP000244090">
    <property type="component" value="Unassembled WGS sequence"/>
</dbReference>
<organism evidence="2 3">
    <name type="scientific">Kordia periserrulae</name>
    <dbReference type="NCBI Taxonomy" id="701523"/>
    <lineage>
        <taxon>Bacteria</taxon>
        <taxon>Pseudomonadati</taxon>
        <taxon>Bacteroidota</taxon>
        <taxon>Flavobacteriia</taxon>
        <taxon>Flavobacteriales</taxon>
        <taxon>Flavobacteriaceae</taxon>
        <taxon>Kordia</taxon>
    </lineage>
</organism>
<dbReference type="EMBL" id="QBKT01000002">
    <property type="protein sequence ID" value="PTX63104.1"/>
    <property type="molecule type" value="Genomic_DNA"/>
</dbReference>
<gene>
    <name evidence="2" type="ORF">C8N46_102507</name>
</gene>
<keyword evidence="3" id="KW-1185">Reference proteome</keyword>
<dbReference type="InterPro" id="IPR026444">
    <property type="entry name" value="Secre_tail"/>
</dbReference>
<evidence type="ECO:0000313" key="2">
    <source>
        <dbReference type="EMBL" id="PTX63104.1"/>
    </source>
</evidence>
<accession>A0A2T6C472</accession>
<dbReference type="AlphaFoldDB" id="A0A2T6C472"/>
<comment type="caution">
    <text evidence="2">The sequence shown here is derived from an EMBL/GenBank/DDBJ whole genome shotgun (WGS) entry which is preliminary data.</text>
</comment>